<reference evidence="1" key="1">
    <citation type="submission" date="2009-08" db="EMBL/GenBank/DDBJ databases">
        <authorList>
            <person name="Weinstock G."/>
            <person name="Sodergren E."/>
            <person name="Clifton S."/>
            <person name="Fulton L."/>
            <person name="Fulton B."/>
            <person name="Courtney L."/>
            <person name="Fronick C."/>
            <person name="Harrison M."/>
            <person name="Strong C."/>
            <person name="Farmer C."/>
            <person name="Delahaunty K."/>
            <person name="Markovic C."/>
            <person name="Hall O."/>
            <person name="Minx P."/>
            <person name="Tomlinson C."/>
            <person name="Mitreva M."/>
            <person name="Nelson J."/>
            <person name="Hou S."/>
            <person name="Wollam A."/>
            <person name="Pepin K.H."/>
            <person name="Johnson M."/>
            <person name="Bhonagiri V."/>
            <person name="Nash W.E."/>
            <person name="Warren W."/>
            <person name="Chinwalla A."/>
            <person name="Mardis E.R."/>
            <person name="Wilson R.K."/>
        </authorList>
    </citation>
    <scope>NUCLEOTIDE SEQUENCE [LARGE SCALE GENOMIC DNA]</scope>
    <source>
        <strain evidence="1">A2-165</strain>
    </source>
</reference>
<protein>
    <submittedName>
        <fullName evidence="1">Uncharacterized protein</fullName>
    </submittedName>
</protein>
<dbReference type="HOGENOM" id="CLU_3183898_0_0_9"/>
<dbReference type="EMBL" id="ACOP02000032">
    <property type="protein sequence ID" value="EEU97105.1"/>
    <property type="molecule type" value="Genomic_DNA"/>
</dbReference>
<name>C7H4R9_FAED2</name>
<keyword evidence="2" id="KW-1185">Reference proteome</keyword>
<evidence type="ECO:0000313" key="1">
    <source>
        <dbReference type="EMBL" id="EEU97105.1"/>
    </source>
</evidence>
<dbReference type="Proteomes" id="UP000004619">
    <property type="component" value="Unassembled WGS sequence"/>
</dbReference>
<evidence type="ECO:0000313" key="2">
    <source>
        <dbReference type="Proteomes" id="UP000004619"/>
    </source>
</evidence>
<comment type="caution">
    <text evidence="1">The sequence shown here is derived from an EMBL/GenBank/DDBJ whole genome shotgun (WGS) entry which is preliminary data.</text>
</comment>
<dbReference type="AlphaFoldDB" id="C7H4R9"/>
<proteinExistence type="predicted"/>
<sequence>MDDVSETIHRLFSACIITYMTTKYNYKFDKNQNILEIRGCEQTDWL</sequence>
<organism evidence="1 2">
    <name type="scientific">Faecalibacterium duncaniae (strain DSM 17677 / JCM 31915 / A2-165)</name>
    <name type="common">Faecalibacterium prausnitzii</name>
    <dbReference type="NCBI Taxonomy" id="411483"/>
    <lineage>
        <taxon>Bacteria</taxon>
        <taxon>Bacillati</taxon>
        <taxon>Bacillota</taxon>
        <taxon>Clostridia</taxon>
        <taxon>Eubacteriales</taxon>
        <taxon>Oscillospiraceae</taxon>
        <taxon>Faecalibacterium</taxon>
    </lineage>
</organism>
<accession>C7H4R9</accession>
<gene>
    <name evidence="1" type="ORF">FAEPRAA2165_01284</name>
</gene>